<evidence type="ECO:0000256" key="2">
    <source>
        <dbReference type="ARBA" id="ARBA00023172"/>
    </source>
</evidence>
<dbReference type="Pfam" id="PF00239">
    <property type="entry name" value="Resolvase"/>
    <property type="match status" value="1"/>
</dbReference>
<dbReference type="CDD" id="cd00338">
    <property type="entry name" value="Ser_Recombinase"/>
    <property type="match status" value="1"/>
</dbReference>
<dbReference type="PANTHER" id="PTHR30461">
    <property type="entry name" value="DNA-INVERTASE FROM LAMBDOID PROPHAGE"/>
    <property type="match status" value="1"/>
</dbReference>
<reference evidence="6" key="1">
    <citation type="submission" date="2021-05" db="EMBL/GenBank/DDBJ databases">
        <title>Novel Bacillus species.</title>
        <authorList>
            <person name="Liu G."/>
        </authorList>
    </citation>
    <scope>NUCLEOTIDE SEQUENCE</scope>
    <source>
        <strain evidence="6">FJAT-50051</strain>
    </source>
</reference>
<evidence type="ECO:0000256" key="3">
    <source>
        <dbReference type="SAM" id="MobiDB-lite"/>
    </source>
</evidence>
<feature type="domain" description="Resolvase/invertase-type recombinase catalytic" evidence="4">
    <location>
        <begin position="3"/>
        <end position="149"/>
    </location>
</feature>
<dbReference type="PROSITE" id="PS51736">
    <property type="entry name" value="RECOMBINASES_3"/>
    <property type="match status" value="1"/>
</dbReference>
<dbReference type="Gene3D" id="3.90.1750.20">
    <property type="entry name" value="Putative Large Serine Recombinase, Chain B, Domain 2"/>
    <property type="match status" value="1"/>
</dbReference>
<evidence type="ECO:0000259" key="4">
    <source>
        <dbReference type="PROSITE" id="PS51736"/>
    </source>
</evidence>
<dbReference type="InterPro" id="IPR011109">
    <property type="entry name" value="DNA_bind_recombinase_dom"/>
</dbReference>
<evidence type="ECO:0000259" key="5">
    <source>
        <dbReference type="PROSITE" id="PS51737"/>
    </source>
</evidence>
<organism evidence="6">
    <name type="scientific">Neobacillus citreus</name>
    <dbReference type="NCBI Taxonomy" id="2833578"/>
    <lineage>
        <taxon>Bacteria</taxon>
        <taxon>Bacillati</taxon>
        <taxon>Bacillota</taxon>
        <taxon>Bacilli</taxon>
        <taxon>Bacillales</taxon>
        <taxon>Bacillaceae</taxon>
        <taxon>Neobacillus</taxon>
    </lineage>
</organism>
<feature type="domain" description="Recombinase" evidence="5">
    <location>
        <begin position="159"/>
        <end position="293"/>
    </location>
</feature>
<dbReference type="AlphaFoldDB" id="A0A942T212"/>
<dbReference type="SMART" id="SM00857">
    <property type="entry name" value="Resolvase"/>
    <property type="match status" value="1"/>
</dbReference>
<dbReference type="InterPro" id="IPR038109">
    <property type="entry name" value="DNA_bind_recomb_sf"/>
</dbReference>
<keyword evidence="2" id="KW-0233">DNA recombination</keyword>
<dbReference type="SUPFAM" id="SSF53041">
    <property type="entry name" value="Resolvase-like"/>
    <property type="match status" value="1"/>
</dbReference>
<gene>
    <name evidence="6" type="ORF">KHB02_20205</name>
</gene>
<dbReference type="GO" id="GO:0003677">
    <property type="term" value="F:DNA binding"/>
    <property type="evidence" value="ECO:0007669"/>
    <property type="project" value="UniProtKB-KW"/>
</dbReference>
<feature type="region of interest" description="Disordered" evidence="3">
    <location>
        <begin position="199"/>
        <end position="233"/>
    </location>
</feature>
<sequence length="497" mass="54670">MIRAVLYLRLSSSSEDSTSITRQRRDLQERADREGWTIVSELVDDGVSGRKSRANAAEALRMLRDNEADVLAVWKFDRWSRQGLGAVAALVETLDAVPRARFIALSDGLSSDQPAWRIVASVLAEVARMEADNTAARVRSSIALRRQTADRYTGGATVPYGYRSAPAPDGVGRVLVLHPGEAAVVREISDRLLNNESQSSIARDLTERGIPTSRSARRRADYGGRPDDSLDAGEWRTHTIRDLMRSDTLLGRQRHRGDLIRDEHGLPRTVWPPVLDLPTVERLRAHIEPKPRANGPARRRAARLLSGLAYCEQCGGKLYVTTSGGRAVYKCATPTGSKRCTTSVTVDAERLEAFVADEYLETVGSAPELREVETVSAPETAAQLAEVESALREASAALLDDDADDNAIMSRVASLRTRRAELRAVPSTVTRSIQRTGRTIAEAWAASDTLEEKRAALALAFDHVAILPAGPTSRRTLNRERVLIRWREEWDGLDAAV</sequence>
<dbReference type="InterPro" id="IPR036162">
    <property type="entry name" value="Resolvase-like_N_sf"/>
</dbReference>
<dbReference type="GO" id="GO:0000150">
    <property type="term" value="F:DNA strand exchange activity"/>
    <property type="evidence" value="ECO:0007669"/>
    <property type="project" value="InterPro"/>
</dbReference>
<dbReference type="PANTHER" id="PTHR30461:SF2">
    <property type="entry name" value="SERINE RECOMBINASE PINE-RELATED"/>
    <property type="match status" value="1"/>
</dbReference>
<accession>A0A942T212</accession>
<dbReference type="EMBL" id="JAGYPE010000003">
    <property type="protein sequence ID" value="MBS4183718.1"/>
    <property type="molecule type" value="Genomic_DNA"/>
</dbReference>
<evidence type="ECO:0000256" key="1">
    <source>
        <dbReference type="ARBA" id="ARBA00023125"/>
    </source>
</evidence>
<keyword evidence="1" id="KW-0238">DNA-binding</keyword>
<dbReference type="InterPro" id="IPR006119">
    <property type="entry name" value="Resolv_N"/>
</dbReference>
<evidence type="ECO:0000313" key="6">
    <source>
        <dbReference type="EMBL" id="MBS4183718.1"/>
    </source>
</evidence>
<feature type="compositionally biased region" description="Basic and acidic residues" evidence="3">
    <location>
        <begin position="218"/>
        <end position="233"/>
    </location>
</feature>
<proteinExistence type="predicted"/>
<name>A0A942T212_9BACI</name>
<dbReference type="Pfam" id="PF07508">
    <property type="entry name" value="Recombinase"/>
    <property type="match status" value="1"/>
</dbReference>
<dbReference type="Gene3D" id="3.40.50.1390">
    <property type="entry name" value="Resolvase, N-terminal catalytic domain"/>
    <property type="match status" value="1"/>
</dbReference>
<comment type="caution">
    <text evidence="6">The sequence shown here is derived from an EMBL/GenBank/DDBJ whole genome shotgun (WGS) entry which is preliminary data.</text>
</comment>
<dbReference type="Pfam" id="PF13408">
    <property type="entry name" value="Zn_ribbon_recom"/>
    <property type="match status" value="1"/>
</dbReference>
<dbReference type="PROSITE" id="PS51737">
    <property type="entry name" value="RECOMBINASE_DNA_BIND"/>
    <property type="match status" value="1"/>
</dbReference>
<dbReference type="InterPro" id="IPR025827">
    <property type="entry name" value="Zn_ribbon_recom_dom"/>
</dbReference>
<dbReference type="InterPro" id="IPR050639">
    <property type="entry name" value="SSR_resolvase"/>
</dbReference>
<protein>
    <submittedName>
        <fullName evidence="6">Recombinase family protein</fullName>
    </submittedName>
</protein>